<dbReference type="InterPro" id="IPR013108">
    <property type="entry name" value="Amidohydro_3"/>
</dbReference>
<keyword evidence="2" id="KW-0378">Hydrolase</keyword>
<dbReference type="PANTHER" id="PTHR22642">
    <property type="entry name" value="IMIDAZOLONEPROPIONASE"/>
    <property type="match status" value="1"/>
</dbReference>
<dbReference type="RefSeq" id="WP_147928009.1">
    <property type="nucleotide sequence ID" value="NZ_VKAC01000013.1"/>
</dbReference>
<sequence length="548" mass="56957">MSSPSTADLLIVDADVVTLDPARPRARAVAVSRGVVVDVGGDEVAERWRGSRTEVVTLGGAALTPGWVDGHSHPVGSLTMSAGADLTAVRTLDQLRERLAQLARESTDGWVQGWGLVPDVFPGGVPRADLVDDALGGALCLLRMADAHSALASTSLLRAAGVDGPRRFASTAEVICDATADGPRPTGFLLEWDAMALADRHAPSAPDAELRSRLRSLLGDMAAQGLVGAHVMDGDAASLDLLARTEDDGDLPLRLRVAPFCMPGVDDDDVAQLVAWQERTGRRWRVAGVKLMIDGTIDGGTAWLDHADANGESTGSYWRDPQAYARAVRALDAAGVPTVTHAIGDGGVRFVMDVLEPLGPPVPADSAPGRRAAHRLEHLETLPDDLVTRIGRSGITASMQPTHCSHFVAADGSDNWSVRLGPERAGHGWRIRDLLGAGALVVLGSDWPVAHFDARAIMAAAQLRRPVEDDDAAPVGPDQAISAVAALTGYTRAPALAVGDAARGVIRVGAAADLTAVGVDPTTAPPADLAAAPVVLTVVGGAPVHRTL</sequence>
<dbReference type="Pfam" id="PF07969">
    <property type="entry name" value="Amidohydro_3"/>
    <property type="match status" value="1"/>
</dbReference>
<dbReference type="Gene3D" id="2.30.40.10">
    <property type="entry name" value="Urease, subunit C, domain 1"/>
    <property type="match status" value="1"/>
</dbReference>
<dbReference type="OrthoDB" id="3173428at2"/>
<organism evidence="2 3">
    <name type="scientific">Quadrisphaera setariae</name>
    <dbReference type="NCBI Taxonomy" id="2593304"/>
    <lineage>
        <taxon>Bacteria</taxon>
        <taxon>Bacillati</taxon>
        <taxon>Actinomycetota</taxon>
        <taxon>Actinomycetes</taxon>
        <taxon>Kineosporiales</taxon>
        <taxon>Kineosporiaceae</taxon>
        <taxon>Quadrisphaera</taxon>
    </lineage>
</organism>
<gene>
    <name evidence="2" type="ORF">FMM08_19275</name>
</gene>
<protein>
    <submittedName>
        <fullName evidence="2">Amidohydrolase family protein</fullName>
    </submittedName>
</protein>
<dbReference type="InterPro" id="IPR011059">
    <property type="entry name" value="Metal-dep_hydrolase_composite"/>
</dbReference>
<accession>A0A5C8Z5L7</accession>
<dbReference type="PANTHER" id="PTHR22642:SF2">
    <property type="entry name" value="PROTEIN LONG AFTER FAR-RED 3"/>
    <property type="match status" value="1"/>
</dbReference>
<dbReference type="Gene3D" id="3.10.310.70">
    <property type="match status" value="1"/>
</dbReference>
<comment type="caution">
    <text evidence="2">The sequence shown here is derived from an EMBL/GenBank/DDBJ whole genome shotgun (WGS) entry which is preliminary data.</text>
</comment>
<proteinExistence type="predicted"/>
<evidence type="ECO:0000313" key="3">
    <source>
        <dbReference type="Proteomes" id="UP000321234"/>
    </source>
</evidence>
<dbReference type="Gene3D" id="3.20.20.140">
    <property type="entry name" value="Metal-dependent hydrolases"/>
    <property type="match status" value="1"/>
</dbReference>
<evidence type="ECO:0000313" key="2">
    <source>
        <dbReference type="EMBL" id="TXR52579.1"/>
    </source>
</evidence>
<dbReference type="GO" id="GO:0016810">
    <property type="term" value="F:hydrolase activity, acting on carbon-nitrogen (but not peptide) bonds"/>
    <property type="evidence" value="ECO:0007669"/>
    <property type="project" value="InterPro"/>
</dbReference>
<feature type="domain" description="Amidohydrolase 3" evidence="1">
    <location>
        <begin position="54"/>
        <end position="545"/>
    </location>
</feature>
<dbReference type="InterPro" id="IPR032466">
    <property type="entry name" value="Metal_Hydrolase"/>
</dbReference>
<keyword evidence="3" id="KW-1185">Reference proteome</keyword>
<dbReference type="SUPFAM" id="SSF51556">
    <property type="entry name" value="Metallo-dependent hydrolases"/>
    <property type="match status" value="1"/>
</dbReference>
<evidence type="ECO:0000259" key="1">
    <source>
        <dbReference type="Pfam" id="PF07969"/>
    </source>
</evidence>
<reference evidence="2 3" key="1">
    <citation type="submission" date="2019-07" db="EMBL/GenBank/DDBJ databases">
        <title>Quadrisphaera sp. strain DD2A genome sequencing and assembly.</title>
        <authorList>
            <person name="Kim I."/>
        </authorList>
    </citation>
    <scope>NUCLEOTIDE SEQUENCE [LARGE SCALE GENOMIC DNA]</scope>
    <source>
        <strain evidence="2 3">DD2A</strain>
    </source>
</reference>
<dbReference type="Proteomes" id="UP000321234">
    <property type="component" value="Unassembled WGS sequence"/>
</dbReference>
<dbReference type="EMBL" id="VKAC01000013">
    <property type="protein sequence ID" value="TXR52579.1"/>
    <property type="molecule type" value="Genomic_DNA"/>
</dbReference>
<dbReference type="SUPFAM" id="SSF51338">
    <property type="entry name" value="Composite domain of metallo-dependent hydrolases"/>
    <property type="match status" value="1"/>
</dbReference>
<name>A0A5C8Z5L7_9ACTN</name>
<dbReference type="AlphaFoldDB" id="A0A5C8Z5L7"/>